<dbReference type="Proteomes" id="UP000789525">
    <property type="component" value="Unassembled WGS sequence"/>
</dbReference>
<name>A0ACA9PMI5_9GLOM</name>
<feature type="non-terminal residue" evidence="1">
    <location>
        <position position="270"/>
    </location>
</feature>
<comment type="caution">
    <text evidence="1">The sequence shown here is derived from an EMBL/GenBank/DDBJ whole genome shotgun (WGS) entry which is preliminary data.</text>
</comment>
<proteinExistence type="predicted"/>
<sequence>MATFNPLPPPEQHEDKKRLQRSRVELLSSIYQLQRTGDVDLDIIRAKRVQYNSIVDSIDKLTPKICSDPIDKLPPELFAGIIRKVVAVKVGHDPWYPLDRSLNLVTLFSFTLVSQRWMKFITETPTYWTFIALNDIVADSFAEAWTCLHLSRQLPITVHLVHSVGVERSEVWQELLKHRHRIVRFIDASYPDKHTIDLNKRFRDCMRYLSPLPALESLDYRGGSPNDSSPIQYVLDTFPKLRDLGGFIMTKEHTQSLMSRNCKRINFQGE</sequence>
<protein>
    <submittedName>
        <fullName evidence="1">463_t:CDS:1</fullName>
    </submittedName>
</protein>
<accession>A0ACA9PMI5</accession>
<evidence type="ECO:0000313" key="2">
    <source>
        <dbReference type="Proteomes" id="UP000789525"/>
    </source>
</evidence>
<dbReference type="EMBL" id="CAJVPT010034533">
    <property type="protein sequence ID" value="CAG8708225.1"/>
    <property type="molecule type" value="Genomic_DNA"/>
</dbReference>
<gene>
    <name evidence="1" type="ORF">ACOLOM_LOCUS10539</name>
</gene>
<evidence type="ECO:0000313" key="1">
    <source>
        <dbReference type="EMBL" id="CAG8708225.1"/>
    </source>
</evidence>
<reference evidence="1" key="1">
    <citation type="submission" date="2021-06" db="EMBL/GenBank/DDBJ databases">
        <authorList>
            <person name="Kallberg Y."/>
            <person name="Tangrot J."/>
            <person name="Rosling A."/>
        </authorList>
    </citation>
    <scope>NUCLEOTIDE SEQUENCE</scope>
    <source>
        <strain evidence="1">CL356</strain>
    </source>
</reference>
<keyword evidence="2" id="KW-1185">Reference proteome</keyword>
<organism evidence="1 2">
    <name type="scientific">Acaulospora colombiana</name>
    <dbReference type="NCBI Taxonomy" id="27376"/>
    <lineage>
        <taxon>Eukaryota</taxon>
        <taxon>Fungi</taxon>
        <taxon>Fungi incertae sedis</taxon>
        <taxon>Mucoromycota</taxon>
        <taxon>Glomeromycotina</taxon>
        <taxon>Glomeromycetes</taxon>
        <taxon>Diversisporales</taxon>
        <taxon>Acaulosporaceae</taxon>
        <taxon>Acaulospora</taxon>
    </lineage>
</organism>